<dbReference type="EMBL" id="KN824263">
    <property type="protein sequence ID" value="KIO15288.1"/>
    <property type="molecule type" value="Genomic_DNA"/>
</dbReference>
<gene>
    <name evidence="2" type="ORF">M407DRAFT_35177</name>
</gene>
<accession>A0A0C3K1J5</accession>
<evidence type="ECO:0000313" key="2">
    <source>
        <dbReference type="EMBL" id="KIO15288.1"/>
    </source>
</evidence>
<protein>
    <submittedName>
        <fullName evidence="2">Uncharacterized protein</fullName>
    </submittedName>
</protein>
<keyword evidence="3" id="KW-1185">Reference proteome</keyword>
<reference evidence="3" key="2">
    <citation type="submission" date="2015-01" db="EMBL/GenBank/DDBJ databases">
        <title>Evolutionary Origins and Diversification of the Mycorrhizal Mutualists.</title>
        <authorList>
            <consortium name="DOE Joint Genome Institute"/>
            <consortium name="Mycorrhizal Genomics Consortium"/>
            <person name="Kohler A."/>
            <person name="Kuo A."/>
            <person name="Nagy L.G."/>
            <person name="Floudas D."/>
            <person name="Copeland A."/>
            <person name="Barry K.W."/>
            <person name="Cichocki N."/>
            <person name="Veneault-Fourrey C."/>
            <person name="LaButti K."/>
            <person name="Lindquist E.A."/>
            <person name="Lipzen A."/>
            <person name="Lundell T."/>
            <person name="Morin E."/>
            <person name="Murat C."/>
            <person name="Riley R."/>
            <person name="Ohm R."/>
            <person name="Sun H."/>
            <person name="Tunlid A."/>
            <person name="Henrissat B."/>
            <person name="Grigoriev I.V."/>
            <person name="Hibbett D.S."/>
            <person name="Martin F."/>
        </authorList>
    </citation>
    <scope>NUCLEOTIDE SEQUENCE [LARGE SCALE GENOMIC DNA]</scope>
    <source>
        <strain evidence="3">MUT 4182</strain>
    </source>
</reference>
<evidence type="ECO:0000313" key="3">
    <source>
        <dbReference type="Proteomes" id="UP000054248"/>
    </source>
</evidence>
<dbReference type="AlphaFoldDB" id="A0A0C3K1J5"/>
<proteinExistence type="predicted"/>
<name>A0A0C3K1J5_9AGAM</name>
<organism evidence="2 3">
    <name type="scientific">Tulasnella calospora MUT 4182</name>
    <dbReference type="NCBI Taxonomy" id="1051891"/>
    <lineage>
        <taxon>Eukaryota</taxon>
        <taxon>Fungi</taxon>
        <taxon>Dikarya</taxon>
        <taxon>Basidiomycota</taxon>
        <taxon>Agaricomycotina</taxon>
        <taxon>Agaricomycetes</taxon>
        <taxon>Cantharellales</taxon>
        <taxon>Tulasnellaceae</taxon>
        <taxon>Tulasnella</taxon>
    </lineage>
</organism>
<reference evidence="2 3" key="1">
    <citation type="submission" date="2014-04" db="EMBL/GenBank/DDBJ databases">
        <authorList>
            <consortium name="DOE Joint Genome Institute"/>
            <person name="Kuo A."/>
            <person name="Girlanda M."/>
            <person name="Perotto S."/>
            <person name="Kohler A."/>
            <person name="Nagy L.G."/>
            <person name="Floudas D."/>
            <person name="Copeland A."/>
            <person name="Barry K.W."/>
            <person name="Cichocki N."/>
            <person name="Veneault-Fourrey C."/>
            <person name="LaButti K."/>
            <person name="Lindquist E.A."/>
            <person name="Lipzen A."/>
            <person name="Lundell T."/>
            <person name="Morin E."/>
            <person name="Murat C."/>
            <person name="Sun H."/>
            <person name="Tunlid A."/>
            <person name="Henrissat B."/>
            <person name="Grigoriev I.V."/>
            <person name="Hibbett D.S."/>
            <person name="Martin F."/>
            <person name="Nordberg H.P."/>
            <person name="Cantor M.N."/>
            <person name="Hua S.X."/>
        </authorList>
    </citation>
    <scope>NUCLEOTIDE SEQUENCE [LARGE SCALE GENOMIC DNA]</scope>
    <source>
        <strain evidence="2 3">MUT 4182</strain>
    </source>
</reference>
<sequence length="103" mass="10470">MTASAPSGVMKHAAKRPSDAKQQIIGQMPVDPVHSDVMSNGLGKTATRSKAGSPGVLTFPGPHYKPSAGGRNVTFSVLKTLVKLASACGLGAWDGVSRAPQGS</sequence>
<feature type="region of interest" description="Disordered" evidence="1">
    <location>
        <begin position="1"/>
        <end position="57"/>
    </location>
</feature>
<dbReference type="Proteomes" id="UP000054248">
    <property type="component" value="Unassembled WGS sequence"/>
</dbReference>
<dbReference type="HOGENOM" id="CLU_2265686_0_0_1"/>
<evidence type="ECO:0000256" key="1">
    <source>
        <dbReference type="SAM" id="MobiDB-lite"/>
    </source>
</evidence>